<proteinExistence type="predicted"/>
<dbReference type="EMBL" id="CM047586">
    <property type="protein sequence ID" value="KAI9909407.1"/>
    <property type="molecule type" value="Genomic_DNA"/>
</dbReference>
<evidence type="ECO:0000313" key="1">
    <source>
        <dbReference type="EMBL" id="KAI9909407.1"/>
    </source>
</evidence>
<name>A0ACC0VT01_9STRA</name>
<keyword evidence="2" id="KW-1185">Reference proteome</keyword>
<evidence type="ECO:0000313" key="2">
    <source>
        <dbReference type="Proteomes" id="UP001163321"/>
    </source>
</evidence>
<sequence length="190" mass="21479">MKDGSPMRGVKDGSRRLKDELARSIEAVSKGGVDPVLEYRTQRCDEEIPKAISDLRTHFNRCNERVEDLLKAMTHYTNMMHAYAQASAQLMHAISALFESQMQDVQDETNDQISRLKPLAQSSVQHVEEIQQSLQANMFDVAQSVEYRTVVQPMQELRLCNTAITLCAIDSKSLSKTCDQPGKKHACFFV</sequence>
<organism evidence="1 2">
    <name type="scientific">Peronosclerospora sorghi</name>
    <dbReference type="NCBI Taxonomy" id="230839"/>
    <lineage>
        <taxon>Eukaryota</taxon>
        <taxon>Sar</taxon>
        <taxon>Stramenopiles</taxon>
        <taxon>Oomycota</taxon>
        <taxon>Peronosporomycetes</taxon>
        <taxon>Peronosporales</taxon>
        <taxon>Peronosporaceae</taxon>
        <taxon>Peronosclerospora</taxon>
    </lineage>
</organism>
<gene>
    <name evidence="1" type="ORF">PsorP6_014732</name>
</gene>
<accession>A0ACC0VT01</accession>
<dbReference type="Proteomes" id="UP001163321">
    <property type="component" value="Chromosome 7"/>
</dbReference>
<comment type="caution">
    <text evidence="1">The sequence shown here is derived from an EMBL/GenBank/DDBJ whole genome shotgun (WGS) entry which is preliminary data.</text>
</comment>
<protein>
    <submittedName>
        <fullName evidence="1">Uncharacterized protein</fullName>
    </submittedName>
</protein>
<reference evidence="1 2" key="1">
    <citation type="journal article" date="2022" name="bioRxiv">
        <title>The genome of the oomycete Peronosclerospora sorghi, a cosmopolitan pathogen of maize and sorghum, is inflated with dispersed pseudogenes.</title>
        <authorList>
            <person name="Fletcher K."/>
            <person name="Martin F."/>
            <person name="Isakeit T."/>
            <person name="Cavanaugh K."/>
            <person name="Magill C."/>
            <person name="Michelmore R."/>
        </authorList>
    </citation>
    <scope>NUCLEOTIDE SEQUENCE [LARGE SCALE GENOMIC DNA]</scope>
    <source>
        <strain evidence="1">P6</strain>
    </source>
</reference>